<feature type="non-terminal residue" evidence="5">
    <location>
        <position position="385"/>
    </location>
</feature>
<gene>
    <name evidence="5" type="ORF">MNOR_LOCUS39608</name>
</gene>
<name>A0AAV2SQT7_MEGNR</name>
<keyword evidence="6" id="KW-1185">Reference proteome</keyword>
<sequence>MSECLKKDLIMSSLIAGCARTDSTALGMPKWAFSGEWSRKEEYFSSMTTRHGFPIKVFQDCHTKLHMEIGWSIHIGECIFLFHENLLLDYKYRVWSVDNRYISPRDGNDSTAPRLAKYDGHSNIREVVSTNNSLYIFFHSDSSTFTDTGFKLNWITELAYDYDYYSCDNNPESGDRFDPTCGRDEYHGKFLTKGSYSAYINVHYDGSHHVERGITKAVEEEGACYDSGYSLVCFCNHDLCNNHLCQHCTTTTTYPSTATHWYVTTTPWLDTTTQPPSTPWWGTTSQPPITTESPTSIQSPTPAGKLECFSCIGCSDVNEDTGVESSEEFLTCFTAIELGTGHLVIRGGSPDFYEDGACRNMDGMLFCFCDRNRCNNEAAAEVLFS</sequence>
<accession>A0AAV2SQT7</accession>
<evidence type="ECO:0000256" key="1">
    <source>
        <dbReference type="ARBA" id="ARBA00023157"/>
    </source>
</evidence>
<protein>
    <recommendedName>
        <fullName evidence="4">CUB domain-containing protein</fullName>
    </recommendedName>
</protein>
<evidence type="ECO:0000313" key="5">
    <source>
        <dbReference type="EMBL" id="CAL4228619.1"/>
    </source>
</evidence>
<dbReference type="AlphaFoldDB" id="A0AAV2SQT7"/>
<dbReference type="Proteomes" id="UP001497623">
    <property type="component" value="Unassembled WGS sequence"/>
</dbReference>
<evidence type="ECO:0000259" key="4">
    <source>
        <dbReference type="PROSITE" id="PS01180"/>
    </source>
</evidence>
<dbReference type="Pfam" id="PF00431">
    <property type="entry name" value="CUB"/>
    <property type="match status" value="1"/>
</dbReference>
<evidence type="ECO:0000313" key="6">
    <source>
        <dbReference type="Proteomes" id="UP001497623"/>
    </source>
</evidence>
<dbReference type="PROSITE" id="PS01180">
    <property type="entry name" value="CUB"/>
    <property type="match status" value="1"/>
</dbReference>
<dbReference type="Gene3D" id="2.60.120.290">
    <property type="entry name" value="Spermadhesin, CUB domain"/>
    <property type="match status" value="1"/>
</dbReference>
<dbReference type="CDD" id="cd00041">
    <property type="entry name" value="CUB"/>
    <property type="match status" value="1"/>
</dbReference>
<organism evidence="5 6">
    <name type="scientific">Meganyctiphanes norvegica</name>
    <name type="common">Northern krill</name>
    <name type="synonym">Thysanopoda norvegica</name>
    <dbReference type="NCBI Taxonomy" id="48144"/>
    <lineage>
        <taxon>Eukaryota</taxon>
        <taxon>Metazoa</taxon>
        <taxon>Ecdysozoa</taxon>
        <taxon>Arthropoda</taxon>
        <taxon>Crustacea</taxon>
        <taxon>Multicrustacea</taxon>
        <taxon>Malacostraca</taxon>
        <taxon>Eumalacostraca</taxon>
        <taxon>Eucarida</taxon>
        <taxon>Euphausiacea</taxon>
        <taxon>Euphausiidae</taxon>
        <taxon>Meganyctiphanes</taxon>
    </lineage>
</organism>
<evidence type="ECO:0000256" key="3">
    <source>
        <dbReference type="SAM" id="MobiDB-lite"/>
    </source>
</evidence>
<reference evidence="5 6" key="1">
    <citation type="submission" date="2024-05" db="EMBL/GenBank/DDBJ databases">
        <authorList>
            <person name="Wallberg A."/>
        </authorList>
    </citation>
    <scope>NUCLEOTIDE SEQUENCE [LARGE SCALE GENOMIC DNA]</scope>
</reference>
<feature type="region of interest" description="Disordered" evidence="3">
    <location>
        <begin position="280"/>
        <end position="300"/>
    </location>
</feature>
<proteinExistence type="predicted"/>
<dbReference type="SUPFAM" id="SSF49854">
    <property type="entry name" value="Spermadhesin, CUB domain"/>
    <property type="match status" value="1"/>
</dbReference>
<comment type="caution">
    <text evidence="2">Lacks conserved residue(s) required for the propagation of feature annotation.</text>
</comment>
<comment type="caution">
    <text evidence="5">The sequence shown here is derived from an EMBL/GenBank/DDBJ whole genome shotgun (WGS) entry which is preliminary data.</text>
</comment>
<feature type="domain" description="CUB" evidence="4">
    <location>
        <begin position="18"/>
        <end position="157"/>
    </location>
</feature>
<dbReference type="InterPro" id="IPR035914">
    <property type="entry name" value="Sperma_CUB_dom_sf"/>
</dbReference>
<dbReference type="InterPro" id="IPR000859">
    <property type="entry name" value="CUB_dom"/>
</dbReference>
<keyword evidence="1" id="KW-1015">Disulfide bond</keyword>
<dbReference type="EMBL" id="CAXKWB010105789">
    <property type="protein sequence ID" value="CAL4228619.1"/>
    <property type="molecule type" value="Genomic_DNA"/>
</dbReference>
<evidence type="ECO:0000256" key="2">
    <source>
        <dbReference type="PROSITE-ProRule" id="PRU00059"/>
    </source>
</evidence>